<dbReference type="EMBL" id="FNDG01000007">
    <property type="protein sequence ID" value="SDH75853.1"/>
    <property type="molecule type" value="Genomic_DNA"/>
</dbReference>
<feature type="compositionally biased region" description="Basic and acidic residues" evidence="1">
    <location>
        <begin position="51"/>
        <end position="74"/>
    </location>
</feature>
<dbReference type="Pfam" id="PF13511">
    <property type="entry name" value="DUF4124"/>
    <property type="match status" value="1"/>
</dbReference>
<dbReference type="Proteomes" id="UP000198606">
    <property type="component" value="Unassembled WGS sequence"/>
</dbReference>
<dbReference type="RefSeq" id="WP_084304804.1">
    <property type="nucleotide sequence ID" value="NZ_FNDG01000007.1"/>
</dbReference>
<protein>
    <recommendedName>
        <fullName evidence="2">DUF4124 domain-containing protein</fullName>
    </recommendedName>
</protein>
<dbReference type="InterPro" id="IPR025392">
    <property type="entry name" value="DUF4124"/>
</dbReference>
<dbReference type="STRING" id="29435.SAMN05216588_10782"/>
<sequence length="141" mass="16536">MRIGICLLLLLPTLASGQVYRWVDERGQVHYGQQPQATDAEVVDVRPQVVERDAATREREQRSERYFQARRDEQAQAAQARKQLQAERAKECTTLRNRLASMPEGRRYYRPGDDGERRYYSDQELDAGRDYLRSQLSERCN</sequence>
<reference evidence="3 4" key="1">
    <citation type="submission" date="2016-10" db="EMBL/GenBank/DDBJ databases">
        <authorList>
            <person name="de Groot N.N."/>
        </authorList>
    </citation>
    <scope>NUCLEOTIDE SEQUENCE [LARGE SCALE GENOMIC DNA]</scope>
    <source>
        <strain evidence="3 4">LMG 18387</strain>
    </source>
</reference>
<organism evidence="3 4">
    <name type="scientific">Phytopseudomonas flavescens</name>
    <dbReference type="NCBI Taxonomy" id="29435"/>
    <lineage>
        <taxon>Bacteria</taxon>
        <taxon>Pseudomonadati</taxon>
        <taxon>Pseudomonadota</taxon>
        <taxon>Gammaproteobacteria</taxon>
        <taxon>Pseudomonadales</taxon>
        <taxon>Pseudomonadaceae</taxon>
        <taxon>Phytopseudomonas</taxon>
    </lineage>
</organism>
<evidence type="ECO:0000313" key="3">
    <source>
        <dbReference type="EMBL" id="SDH75853.1"/>
    </source>
</evidence>
<gene>
    <name evidence="3" type="ORF">SAMN05216588_10782</name>
</gene>
<evidence type="ECO:0000313" key="4">
    <source>
        <dbReference type="Proteomes" id="UP000198606"/>
    </source>
</evidence>
<accession>A0A1G8F133</accession>
<feature type="domain" description="DUF4124" evidence="2">
    <location>
        <begin position="6"/>
        <end position="57"/>
    </location>
</feature>
<name>A0A1G8F133_9GAMM</name>
<feature type="region of interest" description="Disordered" evidence="1">
    <location>
        <begin position="51"/>
        <end position="87"/>
    </location>
</feature>
<evidence type="ECO:0000259" key="2">
    <source>
        <dbReference type="Pfam" id="PF13511"/>
    </source>
</evidence>
<dbReference type="AlphaFoldDB" id="A0A1G8F133"/>
<evidence type="ECO:0000256" key="1">
    <source>
        <dbReference type="SAM" id="MobiDB-lite"/>
    </source>
</evidence>
<proteinExistence type="predicted"/>